<dbReference type="STRING" id="1276538.A0A1X7S1T4"/>
<reference evidence="1 2" key="1">
    <citation type="submission" date="2016-06" db="EMBL/GenBank/DDBJ databases">
        <authorList>
            <person name="Kjaerup R.B."/>
            <person name="Dalgaard T.S."/>
            <person name="Juul-Madsen H.R."/>
        </authorList>
    </citation>
    <scope>NUCLEOTIDE SEQUENCE [LARGE SCALE GENOMIC DNA]</scope>
</reference>
<proteinExistence type="predicted"/>
<name>A0A1X7S1T4_ZYMT9</name>
<gene>
    <name evidence="1" type="ORF">ZT3D7_G8753</name>
</gene>
<organism evidence="1 2">
    <name type="scientific">Zymoseptoria tritici (strain ST99CH_3D7)</name>
    <dbReference type="NCBI Taxonomy" id="1276538"/>
    <lineage>
        <taxon>Eukaryota</taxon>
        <taxon>Fungi</taxon>
        <taxon>Dikarya</taxon>
        <taxon>Ascomycota</taxon>
        <taxon>Pezizomycotina</taxon>
        <taxon>Dothideomycetes</taxon>
        <taxon>Dothideomycetidae</taxon>
        <taxon>Mycosphaerellales</taxon>
        <taxon>Mycosphaerellaceae</taxon>
        <taxon>Zymoseptoria</taxon>
    </lineage>
</organism>
<evidence type="ECO:0000313" key="2">
    <source>
        <dbReference type="Proteomes" id="UP000215127"/>
    </source>
</evidence>
<sequence>MDSAECHFGKLSPELRNEVYSYLLPQNSTIPLLPSPENGSYPSFEGIQPPITKACRQIRNETKPMLYGNNKFILPLETHLGNGRYFHCCLVGSMKRVTAWLQQNPIGSSPIRDQVVITIELAETYWIHDWPGERQPWVDLLKSLQENGYSDSDYVIEAAVYQVGLGRRLLGWRNRRTPPNTIAEFRKWGLRCETPSVSTPEFPRFHSGDYRYRP</sequence>
<protein>
    <submittedName>
        <fullName evidence="1">Uncharacterized protein</fullName>
    </submittedName>
</protein>
<accession>A0A1X7S1T4</accession>
<dbReference type="Proteomes" id="UP000215127">
    <property type="component" value="Chromosome 8"/>
</dbReference>
<evidence type="ECO:0000313" key="1">
    <source>
        <dbReference type="EMBL" id="SMQ53599.1"/>
    </source>
</evidence>
<keyword evidence="2" id="KW-1185">Reference proteome</keyword>
<dbReference type="AlphaFoldDB" id="A0A1X7S1T4"/>
<dbReference type="EMBL" id="LT853699">
    <property type="protein sequence ID" value="SMQ53599.1"/>
    <property type="molecule type" value="Genomic_DNA"/>
</dbReference>